<dbReference type="EMBL" id="CM001879">
    <property type="protein sequence ID" value="EOX96202.1"/>
    <property type="molecule type" value="Genomic_DNA"/>
</dbReference>
<feature type="transmembrane region" description="Helical" evidence="6">
    <location>
        <begin position="113"/>
        <end position="132"/>
    </location>
</feature>
<proteinExistence type="inferred from homology"/>
<dbReference type="Gramene" id="EOX96202">
    <property type="protein sequence ID" value="EOX96202"/>
    <property type="gene ID" value="TCM_005506"/>
</dbReference>
<dbReference type="InterPro" id="IPR003377">
    <property type="entry name" value="Cornichon"/>
</dbReference>
<evidence type="ECO:0000313" key="7">
    <source>
        <dbReference type="EMBL" id="EOX96202.1"/>
    </source>
</evidence>
<dbReference type="eggNOG" id="KOG2729">
    <property type="taxonomic scope" value="Eukaryota"/>
</dbReference>
<dbReference type="HOGENOM" id="CLU_112942_3_1_1"/>
<evidence type="ECO:0000313" key="8">
    <source>
        <dbReference type="Proteomes" id="UP000026915"/>
    </source>
</evidence>
<keyword evidence="4 6" id="KW-1133">Transmembrane helix</keyword>
<sequence length="136" mass="16021">MANLFGWLMTFFFLVSLLSIIGYQLICFADLEFDYINPYDSAARINMTVMPEFVIQAVFCLVCLTTGHSFMFFMSLPNLYYNFRLYVRREHLVDVTEIFNQLNWEKKQRLIKLGYLVTLLVVSLVWLILAVGNDNY</sequence>
<dbReference type="AlphaFoldDB" id="A0A061DV08"/>
<keyword evidence="8" id="KW-1185">Reference proteome</keyword>
<dbReference type="Pfam" id="PF03311">
    <property type="entry name" value="Cornichon"/>
    <property type="match status" value="1"/>
</dbReference>
<gene>
    <name evidence="7" type="ORF">TCM_005506</name>
</gene>
<evidence type="ECO:0000256" key="4">
    <source>
        <dbReference type="ARBA" id="ARBA00022989"/>
    </source>
</evidence>
<evidence type="ECO:0000256" key="2">
    <source>
        <dbReference type="ARBA" id="ARBA00010095"/>
    </source>
</evidence>
<keyword evidence="3 6" id="KW-0812">Transmembrane</keyword>
<dbReference type="PANTHER" id="PTHR12290">
    <property type="entry name" value="CORNICHON-RELATED"/>
    <property type="match status" value="1"/>
</dbReference>
<evidence type="ECO:0000256" key="6">
    <source>
        <dbReference type="SAM" id="Phobius"/>
    </source>
</evidence>
<evidence type="ECO:0000256" key="5">
    <source>
        <dbReference type="ARBA" id="ARBA00023136"/>
    </source>
</evidence>
<dbReference type="GO" id="GO:0016020">
    <property type="term" value="C:membrane"/>
    <property type="evidence" value="ECO:0007669"/>
    <property type="project" value="UniProtKB-SubCell"/>
</dbReference>
<evidence type="ECO:0000256" key="1">
    <source>
        <dbReference type="ARBA" id="ARBA00004141"/>
    </source>
</evidence>
<comment type="subcellular location">
    <subcellularLocation>
        <location evidence="1">Membrane</location>
        <topology evidence="1">Multi-pass membrane protein</topology>
    </subcellularLocation>
</comment>
<feature type="transmembrane region" description="Helical" evidence="6">
    <location>
        <begin position="53"/>
        <end position="81"/>
    </location>
</feature>
<dbReference type="SMART" id="SM01398">
    <property type="entry name" value="Cornichon"/>
    <property type="match status" value="1"/>
</dbReference>
<name>A0A061DV08_THECC</name>
<dbReference type="GO" id="GO:0016192">
    <property type="term" value="P:vesicle-mediated transport"/>
    <property type="evidence" value="ECO:0007669"/>
    <property type="project" value="InterPro"/>
</dbReference>
<protein>
    <submittedName>
        <fullName evidence="7">Cornichon family protein</fullName>
    </submittedName>
</protein>
<reference evidence="7 8" key="1">
    <citation type="journal article" date="2013" name="Genome Biol.">
        <title>The genome sequence of the most widely cultivated cacao type and its use to identify candidate genes regulating pod color.</title>
        <authorList>
            <person name="Motamayor J.C."/>
            <person name="Mockaitis K."/>
            <person name="Schmutz J."/>
            <person name="Haiminen N."/>
            <person name="Iii D.L."/>
            <person name="Cornejo O."/>
            <person name="Findley S.D."/>
            <person name="Zheng P."/>
            <person name="Utro F."/>
            <person name="Royaert S."/>
            <person name="Saski C."/>
            <person name="Jenkins J."/>
            <person name="Podicheti R."/>
            <person name="Zhao M."/>
            <person name="Scheffler B.E."/>
            <person name="Stack J.C."/>
            <person name="Feltus F.A."/>
            <person name="Mustiga G.M."/>
            <person name="Amores F."/>
            <person name="Phillips W."/>
            <person name="Marelli J.P."/>
            <person name="May G.D."/>
            <person name="Shapiro H."/>
            <person name="Ma J."/>
            <person name="Bustamante C.D."/>
            <person name="Schnell R.J."/>
            <person name="Main D."/>
            <person name="Gilbert D."/>
            <person name="Parida L."/>
            <person name="Kuhn D.N."/>
        </authorList>
    </citation>
    <scope>NUCLEOTIDE SEQUENCE [LARGE SCALE GENOMIC DNA]</scope>
    <source>
        <strain evidence="8">cv. Matina 1-6</strain>
    </source>
</reference>
<evidence type="ECO:0000256" key="3">
    <source>
        <dbReference type="ARBA" id="ARBA00022692"/>
    </source>
</evidence>
<dbReference type="STRING" id="3641.A0A061DV08"/>
<accession>A0A061DV08</accession>
<dbReference type="InParanoid" id="A0A061DV08"/>
<dbReference type="OMA" id="ARHWFML"/>
<comment type="similarity">
    <text evidence="2">Belongs to the cornichon family.</text>
</comment>
<keyword evidence="5 6" id="KW-0472">Membrane</keyword>
<dbReference type="Proteomes" id="UP000026915">
    <property type="component" value="Chromosome 1"/>
</dbReference>
<dbReference type="GO" id="GO:0005102">
    <property type="term" value="F:signaling receptor binding"/>
    <property type="evidence" value="ECO:0000318"/>
    <property type="project" value="GO_Central"/>
</dbReference>
<organism evidence="7 8">
    <name type="scientific">Theobroma cacao</name>
    <name type="common">Cacao</name>
    <name type="synonym">Cocoa</name>
    <dbReference type="NCBI Taxonomy" id="3641"/>
    <lineage>
        <taxon>Eukaryota</taxon>
        <taxon>Viridiplantae</taxon>
        <taxon>Streptophyta</taxon>
        <taxon>Embryophyta</taxon>
        <taxon>Tracheophyta</taxon>
        <taxon>Spermatophyta</taxon>
        <taxon>Magnoliopsida</taxon>
        <taxon>eudicotyledons</taxon>
        <taxon>Gunneridae</taxon>
        <taxon>Pentapetalae</taxon>
        <taxon>rosids</taxon>
        <taxon>malvids</taxon>
        <taxon>Malvales</taxon>
        <taxon>Malvaceae</taxon>
        <taxon>Byttnerioideae</taxon>
        <taxon>Theobroma</taxon>
    </lineage>
</organism>